<keyword evidence="4" id="KW-1185">Reference proteome</keyword>
<sequence>MDKGGTTCWRLAGWLCKYQSGLKPQESADLLLPLGYFSAGVDLFGLKLNLLSMGKGGWLWSLESVDKLQCLQRYLLQSQASDGFHMNAPTYNAMINGLCKAGLFDKALALLSKMEEKGGMNKGGTTCWRLAGWLCKYQSGLKPQDSADLLLPLGYFSAGVDLFGLKLNLLSMGKGGWLWSLESVDKYAISAKISATISGI</sequence>
<reference evidence="3 4" key="1">
    <citation type="submission" date="2024-08" db="EMBL/GenBank/DDBJ databases">
        <title>Insights into the chromosomal genome structure of Flemingia macrophylla.</title>
        <authorList>
            <person name="Ding Y."/>
            <person name="Zhao Y."/>
            <person name="Bi W."/>
            <person name="Wu M."/>
            <person name="Zhao G."/>
            <person name="Gong Y."/>
            <person name="Li W."/>
            <person name="Zhang P."/>
        </authorList>
    </citation>
    <scope>NUCLEOTIDE SEQUENCE [LARGE SCALE GENOMIC DNA]</scope>
    <source>
        <strain evidence="3">DYQJB</strain>
        <tissue evidence="3">Leaf</tissue>
    </source>
</reference>
<name>A0ABD1MFI9_9FABA</name>
<evidence type="ECO:0000313" key="3">
    <source>
        <dbReference type="EMBL" id="KAL2334569.1"/>
    </source>
</evidence>
<evidence type="ECO:0000256" key="1">
    <source>
        <dbReference type="ARBA" id="ARBA00022737"/>
    </source>
</evidence>
<dbReference type="Pfam" id="PF12854">
    <property type="entry name" value="PPR_1"/>
    <property type="match status" value="1"/>
</dbReference>
<evidence type="ECO:0000313" key="4">
    <source>
        <dbReference type="Proteomes" id="UP001603857"/>
    </source>
</evidence>
<dbReference type="Proteomes" id="UP001603857">
    <property type="component" value="Unassembled WGS sequence"/>
</dbReference>
<dbReference type="Gene3D" id="1.25.40.10">
    <property type="entry name" value="Tetratricopeptide repeat domain"/>
    <property type="match status" value="1"/>
</dbReference>
<protein>
    <recommendedName>
        <fullName evidence="5">Pentatricopeptide repeat-containing protein</fullName>
    </recommendedName>
</protein>
<dbReference type="NCBIfam" id="TIGR00756">
    <property type="entry name" value="PPR"/>
    <property type="match status" value="1"/>
</dbReference>
<dbReference type="EMBL" id="JBGMDY010000005">
    <property type="protein sequence ID" value="KAL2334569.1"/>
    <property type="molecule type" value="Genomic_DNA"/>
</dbReference>
<dbReference type="InterPro" id="IPR011990">
    <property type="entry name" value="TPR-like_helical_dom_sf"/>
</dbReference>
<accession>A0ABD1MFI9</accession>
<evidence type="ECO:0008006" key="5">
    <source>
        <dbReference type="Google" id="ProtNLM"/>
    </source>
</evidence>
<keyword evidence="1" id="KW-0677">Repeat</keyword>
<feature type="repeat" description="PPR" evidence="2">
    <location>
        <begin position="87"/>
        <end position="121"/>
    </location>
</feature>
<dbReference type="AlphaFoldDB" id="A0ABD1MFI9"/>
<dbReference type="InterPro" id="IPR002885">
    <property type="entry name" value="PPR_rpt"/>
</dbReference>
<organism evidence="3 4">
    <name type="scientific">Flemingia macrophylla</name>
    <dbReference type="NCBI Taxonomy" id="520843"/>
    <lineage>
        <taxon>Eukaryota</taxon>
        <taxon>Viridiplantae</taxon>
        <taxon>Streptophyta</taxon>
        <taxon>Embryophyta</taxon>
        <taxon>Tracheophyta</taxon>
        <taxon>Spermatophyta</taxon>
        <taxon>Magnoliopsida</taxon>
        <taxon>eudicotyledons</taxon>
        <taxon>Gunneridae</taxon>
        <taxon>Pentapetalae</taxon>
        <taxon>rosids</taxon>
        <taxon>fabids</taxon>
        <taxon>Fabales</taxon>
        <taxon>Fabaceae</taxon>
        <taxon>Papilionoideae</taxon>
        <taxon>50 kb inversion clade</taxon>
        <taxon>NPAAA clade</taxon>
        <taxon>indigoferoid/millettioid clade</taxon>
        <taxon>Phaseoleae</taxon>
        <taxon>Flemingia</taxon>
    </lineage>
</organism>
<gene>
    <name evidence="3" type="ORF">Fmac_015782</name>
</gene>
<dbReference type="PROSITE" id="PS51375">
    <property type="entry name" value="PPR"/>
    <property type="match status" value="1"/>
</dbReference>
<comment type="caution">
    <text evidence="3">The sequence shown here is derived from an EMBL/GenBank/DDBJ whole genome shotgun (WGS) entry which is preliminary data.</text>
</comment>
<proteinExistence type="predicted"/>
<evidence type="ECO:0000256" key="2">
    <source>
        <dbReference type="PROSITE-ProRule" id="PRU00708"/>
    </source>
</evidence>